<gene>
    <name evidence="1" type="ORF">SAMN06265171_11725</name>
</gene>
<keyword evidence="2" id="KW-1185">Reference proteome</keyword>
<organism evidence="1 2">
    <name type="scientific">Chryseobacterium rhizoplanae</name>
    <dbReference type="NCBI Taxonomy" id="1609531"/>
    <lineage>
        <taxon>Bacteria</taxon>
        <taxon>Pseudomonadati</taxon>
        <taxon>Bacteroidota</taxon>
        <taxon>Flavobacteriia</taxon>
        <taxon>Flavobacteriales</taxon>
        <taxon>Weeksellaceae</taxon>
        <taxon>Chryseobacterium group</taxon>
        <taxon>Chryseobacterium</taxon>
    </lineage>
</organism>
<reference evidence="1 2" key="1">
    <citation type="submission" date="2017-05" db="EMBL/GenBank/DDBJ databases">
        <authorList>
            <person name="Varghese N."/>
            <person name="Submissions S."/>
        </authorList>
    </citation>
    <scope>NUCLEOTIDE SEQUENCE [LARGE SCALE GENOMIC DNA]</scope>
    <source>
        <strain evidence="1 2">DSM 29371</strain>
    </source>
</reference>
<dbReference type="Proteomes" id="UP000316916">
    <property type="component" value="Unassembled WGS sequence"/>
</dbReference>
<proteinExistence type="predicted"/>
<name>A0A521FKP0_9FLAO</name>
<accession>A0A521FKP0</accession>
<evidence type="ECO:0000313" key="2">
    <source>
        <dbReference type="Proteomes" id="UP000316916"/>
    </source>
</evidence>
<evidence type="ECO:0000313" key="1">
    <source>
        <dbReference type="EMBL" id="SMO96689.1"/>
    </source>
</evidence>
<dbReference type="AlphaFoldDB" id="A0A521FKP0"/>
<dbReference type="EMBL" id="FXTC01000017">
    <property type="protein sequence ID" value="SMO96689.1"/>
    <property type="molecule type" value="Genomic_DNA"/>
</dbReference>
<protein>
    <submittedName>
        <fullName evidence="1">Uncharacterized protein</fullName>
    </submittedName>
</protein>
<sequence length="29" mass="3337">MKPLRGKFAINQKDLILRLTLLEKGIGNR</sequence>